<organism evidence="2">
    <name type="scientific">Anopheles atroparvus</name>
    <name type="common">European mosquito</name>
    <dbReference type="NCBI Taxonomy" id="41427"/>
    <lineage>
        <taxon>Eukaryota</taxon>
        <taxon>Metazoa</taxon>
        <taxon>Ecdysozoa</taxon>
        <taxon>Arthropoda</taxon>
        <taxon>Hexapoda</taxon>
        <taxon>Insecta</taxon>
        <taxon>Pterygota</taxon>
        <taxon>Neoptera</taxon>
        <taxon>Endopterygota</taxon>
        <taxon>Diptera</taxon>
        <taxon>Nematocera</taxon>
        <taxon>Culicoidea</taxon>
        <taxon>Culicidae</taxon>
        <taxon>Anophelinae</taxon>
        <taxon>Anopheles</taxon>
    </lineage>
</organism>
<dbReference type="Pfam" id="PF09341">
    <property type="entry name" value="Pcc1"/>
    <property type="match status" value="1"/>
</dbReference>
<accession>A0A182J5N2</accession>
<evidence type="ECO:0000256" key="1">
    <source>
        <dbReference type="ARBA" id="ARBA00007073"/>
    </source>
</evidence>
<protein>
    <submittedName>
        <fullName evidence="2">Uncharacterized protein</fullName>
    </submittedName>
</protein>
<proteinExistence type="inferred from homology"/>
<dbReference type="InterPro" id="IPR015419">
    <property type="entry name" value="CTAG/Pcc1"/>
</dbReference>
<sequence>MVAVEPVIEEFAEAAGDVAPAPVPPAITVAAAIPAALLVTLPAVVVIPGLLVALPPGEIPLTRPPAIDGRDGTRPPGLVLVEHFTFHLKQLRLFLQFSLHPERFLAFLLQTLRDRVNALLFLRQNLSQIFAPLALLDVLDDDLLAFREQQQHNLLLARFVLLLLVVEFLLQPGPFDLEPIRDVVSVSRRVLVLAPLVVQLLYHPFMAFLCVLEGLDHLRLCLALLHHQSGQGVHLFANAATLVVDQAHLVLGVGRLNRRLPAGDVPAGRKLIAKQGRMWIVQDNRLEVKISGNHAKHVRVGLTSFFDSLILCCETLDQFGPPVSEQYDHC</sequence>
<dbReference type="AlphaFoldDB" id="A0A182J5N2"/>
<reference evidence="2" key="1">
    <citation type="submission" date="2022-08" db="UniProtKB">
        <authorList>
            <consortium name="EnsemblMetazoa"/>
        </authorList>
    </citation>
    <scope>IDENTIFICATION</scope>
    <source>
        <strain evidence="2">EBRO</strain>
    </source>
</reference>
<evidence type="ECO:0000313" key="2">
    <source>
        <dbReference type="EnsemblMetazoa" id="AATE011822-PA.1"/>
    </source>
</evidence>
<comment type="similarity">
    <text evidence="1">Belongs to the CTAG/PCC1 family.</text>
</comment>
<dbReference type="VEuPathDB" id="VectorBase:AATE011822"/>
<dbReference type="Gene3D" id="3.30.310.50">
    <property type="entry name" value="Alpha-D-phosphohexomutase, C-terminal domain"/>
    <property type="match status" value="1"/>
</dbReference>
<dbReference type="EnsemblMetazoa" id="AATE011822-RA">
    <property type="protein sequence ID" value="AATE011822-PA.1"/>
    <property type="gene ID" value="AATE011822"/>
</dbReference>
<name>A0A182J5N2_ANOAO</name>